<keyword evidence="5" id="KW-1185">Reference proteome</keyword>
<dbReference type="Proteomes" id="UP000224567">
    <property type="component" value="Unassembled WGS sequence"/>
</dbReference>
<dbReference type="GO" id="GO:0005524">
    <property type="term" value="F:ATP binding"/>
    <property type="evidence" value="ECO:0007669"/>
    <property type="project" value="UniProtKB-KW"/>
</dbReference>
<dbReference type="PANTHER" id="PTHR27007">
    <property type="match status" value="1"/>
</dbReference>
<evidence type="ECO:0000313" key="5">
    <source>
        <dbReference type="Proteomes" id="UP000224567"/>
    </source>
</evidence>
<dbReference type="SUPFAM" id="SSF56112">
    <property type="entry name" value="Protein kinase-like (PK-like)"/>
    <property type="match status" value="1"/>
</dbReference>
<dbReference type="InterPro" id="IPR011009">
    <property type="entry name" value="Kinase-like_dom_sf"/>
</dbReference>
<keyword evidence="2" id="KW-0067">ATP-binding</keyword>
<dbReference type="InterPro" id="IPR000719">
    <property type="entry name" value="Prot_kinase_dom"/>
</dbReference>
<dbReference type="GO" id="GO:0030246">
    <property type="term" value="F:carbohydrate binding"/>
    <property type="evidence" value="ECO:0007669"/>
    <property type="project" value="UniProtKB-KW"/>
</dbReference>
<evidence type="ECO:0000313" key="4">
    <source>
        <dbReference type="EMBL" id="PHT43571.1"/>
    </source>
</evidence>
<dbReference type="AlphaFoldDB" id="A0A2G2WEB0"/>
<evidence type="ECO:0000259" key="3">
    <source>
        <dbReference type="PROSITE" id="PS50011"/>
    </source>
</evidence>
<reference evidence="4 5" key="1">
    <citation type="journal article" date="2017" name="Genome Biol.">
        <title>New reference genome sequences of hot pepper reveal the massive evolution of plant disease-resistance genes by retroduplication.</title>
        <authorList>
            <person name="Kim S."/>
            <person name="Park J."/>
            <person name="Yeom S.I."/>
            <person name="Kim Y.M."/>
            <person name="Seo E."/>
            <person name="Kim K.T."/>
            <person name="Kim M.S."/>
            <person name="Lee J.M."/>
            <person name="Cheong K."/>
            <person name="Shin H.S."/>
            <person name="Kim S.B."/>
            <person name="Han K."/>
            <person name="Lee J."/>
            <person name="Park M."/>
            <person name="Lee H.A."/>
            <person name="Lee H.Y."/>
            <person name="Lee Y."/>
            <person name="Oh S."/>
            <person name="Lee J.H."/>
            <person name="Choi E."/>
            <person name="Choi E."/>
            <person name="Lee S.E."/>
            <person name="Jeon J."/>
            <person name="Kim H."/>
            <person name="Choi G."/>
            <person name="Song H."/>
            <person name="Lee J."/>
            <person name="Lee S.C."/>
            <person name="Kwon J.K."/>
            <person name="Lee H.Y."/>
            <person name="Koo N."/>
            <person name="Hong Y."/>
            <person name="Kim R.W."/>
            <person name="Kang W.H."/>
            <person name="Huh J.H."/>
            <person name="Kang B.C."/>
            <person name="Yang T.J."/>
            <person name="Lee Y.H."/>
            <person name="Bennetzen J.L."/>
            <person name="Choi D."/>
        </authorList>
    </citation>
    <scope>NUCLEOTIDE SEQUENCE [LARGE SCALE GENOMIC DNA]</scope>
    <source>
        <strain evidence="5">cv. PBC81</strain>
    </source>
</reference>
<organism evidence="4 5">
    <name type="scientific">Capsicum baccatum</name>
    <name type="common">Peruvian pepper</name>
    <dbReference type="NCBI Taxonomy" id="33114"/>
    <lineage>
        <taxon>Eukaryota</taxon>
        <taxon>Viridiplantae</taxon>
        <taxon>Streptophyta</taxon>
        <taxon>Embryophyta</taxon>
        <taxon>Tracheophyta</taxon>
        <taxon>Spermatophyta</taxon>
        <taxon>Magnoliopsida</taxon>
        <taxon>eudicotyledons</taxon>
        <taxon>Gunneridae</taxon>
        <taxon>Pentapetalae</taxon>
        <taxon>asterids</taxon>
        <taxon>lamiids</taxon>
        <taxon>Solanales</taxon>
        <taxon>Solanaceae</taxon>
        <taxon>Solanoideae</taxon>
        <taxon>Capsiceae</taxon>
        <taxon>Capsicum</taxon>
    </lineage>
</organism>
<gene>
    <name evidence="4" type="ORF">CQW23_17596</name>
</gene>
<name>A0A2G2WEB0_CAPBA</name>
<dbReference type="OrthoDB" id="4062651at2759"/>
<dbReference type="Pfam" id="PF00069">
    <property type="entry name" value="Pkinase"/>
    <property type="match status" value="1"/>
</dbReference>
<dbReference type="InterPro" id="IPR050528">
    <property type="entry name" value="L-type_Lectin-RKs"/>
</dbReference>
<reference evidence="5" key="2">
    <citation type="journal article" date="2017" name="J. Anim. Genet.">
        <title>Multiple reference genome sequences of hot pepper reveal the massive evolution of plant disease resistance genes by retroduplication.</title>
        <authorList>
            <person name="Kim S."/>
            <person name="Park J."/>
            <person name="Yeom S.-I."/>
            <person name="Kim Y.-M."/>
            <person name="Seo E."/>
            <person name="Kim K.-T."/>
            <person name="Kim M.-S."/>
            <person name="Lee J.M."/>
            <person name="Cheong K."/>
            <person name="Shin H.-S."/>
            <person name="Kim S.-B."/>
            <person name="Han K."/>
            <person name="Lee J."/>
            <person name="Park M."/>
            <person name="Lee H.-A."/>
            <person name="Lee H.-Y."/>
            <person name="Lee Y."/>
            <person name="Oh S."/>
            <person name="Lee J.H."/>
            <person name="Choi E."/>
            <person name="Choi E."/>
            <person name="Lee S.E."/>
            <person name="Jeon J."/>
            <person name="Kim H."/>
            <person name="Choi G."/>
            <person name="Song H."/>
            <person name="Lee J."/>
            <person name="Lee S.-C."/>
            <person name="Kwon J.-K."/>
            <person name="Lee H.-Y."/>
            <person name="Koo N."/>
            <person name="Hong Y."/>
            <person name="Kim R.W."/>
            <person name="Kang W.-H."/>
            <person name="Huh J.H."/>
            <person name="Kang B.-C."/>
            <person name="Yang T.-J."/>
            <person name="Lee Y.-H."/>
            <person name="Bennetzen J.L."/>
            <person name="Choi D."/>
        </authorList>
    </citation>
    <scope>NUCLEOTIDE SEQUENCE [LARGE SCALE GENOMIC DNA]</scope>
    <source>
        <strain evidence="5">cv. PBC81</strain>
    </source>
</reference>
<sequence>MDSSSIAAVKRSKHSHESKTGFGAELSIIAYLRHKNLVQLQGWRIEKGELLLVYDFMPNRSLDKVIHRDIKASNIMLDGSFNARLGHFEQARLMDHDKSPVSTLTAGTMGYLAPVYLQYG</sequence>
<feature type="domain" description="Protein kinase" evidence="3">
    <location>
        <begin position="1"/>
        <end position="120"/>
    </location>
</feature>
<evidence type="ECO:0000256" key="2">
    <source>
        <dbReference type="ARBA" id="ARBA00022840"/>
    </source>
</evidence>
<dbReference type="GO" id="GO:0004672">
    <property type="term" value="F:protein kinase activity"/>
    <property type="evidence" value="ECO:0007669"/>
    <property type="project" value="InterPro"/>
</dbReference>
<protein>
    <submittedName>
        <fullName evidence="4">L-type lectin-domain containing receptor kinase S.7</fullName>
    </submittedName>
</protein>
<keyword evidence="4" id="KW-0418">Kinase</keyword>
<dbReference type="Gene3D" id="1.10.510.10">
    <property type="entry name" value="Transferase(Phosphotransferase) domain 1"/>
    <property type="match status" value="1"/>
</dbReference>
<proteinExistence type="predicted"/>
<evidence type="ECO:0000256" key="1">
    <source>
        <dbReference type="ARBA" id="ARBA00022741"/>
    </source>
</evidence>
<dbReference type="PROSITE" id="PS00108">
    <property type="entry name" value="PROTEIN_KINASE_ST"/>
    <property type="match status" value="1"/>
</dbReference>
<keyword evidence="4" id="KW-0808">Transferase</keyword>
<keyword evidence="4" id="KW-0675">Receptor</keyword>
<dbReference type="PROSITE" id="PS50011">
    <property type="entry name" value="PROTEIN_KINASE_DOM"/>
    <property type="match status" value="1"/>
</dbReference>
<dbReference type="Gene3D" id="3.30.200.20">
    <property type="entry name" value="Phosphorylase Kinase, domain 1"/>
    <property type="match status" value="1"/>
</dbReference>
<accession>A0A2G2WEB0</accession>
<dbReference type="InterPro" id="IPR008271">
    <property type="entry name" value="Ser/Thr_kinase_AS"/>
</dbReference>
<comment type="caution">
    <text evidence="4">The sequence shown here is derived from an EMBL/GenBank/DDBJ whole genome shotgun (WGS) entry which is preliminary data.</text>
</comment>
<dbReference type="EMBL" id="MLFT02000007">
    <property type="protein sequence ID" value="PHT43571.1"/>
    <property type="molecule type" value="Genomic_DNA"/>
</dbReference>
<keyword evidence="1" id="KW-0547">Nucleotide-binding</keyword>